<dbReference type="Gene3D" id="3.40.50.10490">
    <property type="entry name" value="Glucose-6-phosphate isomerase like protein, domain 1"/>
    <property type="match status" value="1"/>
</dbReference>
<dbReference type="SUPFAM" id="SSF53697">
    <property type="entry name" value="SIS domain"/>
    <property type="match status" value="1"/>
</dbReference>
<dbReference type="RefSeq" id="WP_285756804.1">
    <property type="nucleotide sequence ID" value="NZ_BSQG01000001.1"/>
</dbReference>
<dbReference type="EMBL" id="BSQG01000001">
    <property type="protein sequence ID" value="GLU45931.1"/>
    <property type="molecule type" value="Genomic_DNA"/>
</dbReference>
<name>A0A9W6UFV5_9ACTN</name>
<comment type="caution">
    <text evidence="1">The sequence shown here is derived from an EMBL/GenBank/DDBJ whole genome shotgun (WGS) entry which is preliminary data.</text>
</comment>
<organism evidence="1 2">
    <name type="scientific">Nocardiopsis ansamitocini</name>
    <dbReference type="NCBI Taxonomy" id="1670832"/>
    <lineage>
        <taxon>Bacteria</taxon>
        <taxon>Bacillati</taxon>
        <taxon>Actinomycetota</taxon>
        <taxon>Actinomycetes</taxon>
        <taxon>Streptosporangiales</taxon>
        <taxon>Nocardiopsidaceae</taxon>
        <taxon>Nocardiopsis</taxon>
    </lineage>
</organism>
<proteinExistence type="predicted"/>
<keyword evidence="2" id="KW-1185">Reference proteome</keyword>
<dbReference type="AlphaFoldDB" id="A0A9W6UFV5"/>
<sequence>MTAQRLAAELADKPAALTRLADRLARRDPYAALPALLDDEPAAIVLLGAGAGHYVCEVAAERMRRAGLGASAESATAAFSTPGGPDTLVVAVALGSARRELCESLHRYAGSSAIVVLTDDAEGPETRYADLVVPLLTSGEVSGLESGGAQQALALLLLLASRLGAPTPGSSADVAVTLRRSSNAVSDLMARAAEWVPGVAGLLSTRPGPYLVAPAERSSSARLGALALRRGPVLAAHSCETGEWSHTERHLAAVQDYRALLFAGSRFDERFADHLGSLKGTFVCVGGEVPGAAMVLRYPGDTDPDIGVLTEPVIAELLALHWWKHRR</sequence>
<gene>
    <name evidence="1" type="ORF">Nans01_02820</name>
</gene>
<dbReference type="GO" id="GO:1901135">
    <property type="term" value="P:carbohydrate derivative metabolic process"/>
    <property type="evidence" value="ECO:0007669"/>
    <property type="project" value="InterPro"/>
</dbReference>
<evidence type="ECO:0000313" key="2">
    <source>
        <dbReference type="Proteomes" id="UP001165092"/>
    </source>
</evidence>
<reference evidence="1" key="1">
    <citation type="submission" date="2023-02" db="EMBL/GenBank/DDBJ databases">
        <title>Nocardiopsis ansamitocini NBRC 112285.</title>
        <authorList>
            <person name="Ichikawa N."/>
            <person name="Sato H."/>
            <person name="Tonouchi N."/>
        </authorList>
    </citation>
    <scope>NUCLEOTIDE SEQUENCE</scope>
    <source>
        <strain evidence="1">NBRC 112285</strain>
    </source>
</reference>
<evidence type="ECO:0000313" key="1">
    <source>
        <dbReference type="EMBL" id="GLU45931.1"/>
    </source>
</evidence>
<dbReference type="InterPro" id="IPR046348">
    <property type="entry name" value="SIS_dom_sf"/>
</dbReference>
<accession>A0A9W6UFV5</accession>
<dbReference type="Proteomes" id="UP001165092">
    <property type="component" value="Unassembled WGS sequence"/>
</dbReference>
<protein>
    <submittedName>
        <fullName evidence="1">Sigma factor regulator FecR</fullName>
    </submittedName>
</protein>
<dbReference type="GO" id="GO:0097367">
    <property type="term" value="F:carbohydrate derivative binding"/>
    <property type="evidence" value="ECO:0007669"/>
    <property type="project" value="InterPro"/>
</dbReference>